<proteinExistence type="predicted"/>
<evidence type="ECO:0000313" key="7">
    <source>
        <dbReference type="EMBL" id="KAK9289922.1"/>
    </source>
</evidence>
<name>A0AAP0S8W4_LIQFO</name>
<feature type="domain" description="NAC" evidence="6">
    <location>
        <begin position="11"/>
        <end position="165"/>
    </location>
</feature>
<dbReference type="FunFam" id="2.170.150.80:FF:000008">
    <property type="entry name" value="NAC domain-containing protein 72-like"/>
    <property type="match status" value="1"/>
</dbReference>
<dbReference type="AlphaFoldDB" id="A0AAP0S8W4"/>
<dbReference type="EMBL" id="JBBPBK010000002">
    <property type="protein sequence ID" value="KAK9289922.1"/>
    <property type="molecule type" value="Genomic_DNA"/>
</dbReference>
<dbReference type="PROSITE" id="PS51005">
    <property type="entry name" value="NAC"/>
    <property type="match status" value="1"/>
</dbReference>
<dbReference type="PANTHER" id="PTHR31719:SF121">
    <property type="entry name" value="NAC TRANSCRIPTION FACTOR-LIKE PROTEIN"/>
    <property type="match status" value="1"/>
</dbReference>
<dbReference type="InterPro" id="IPR003441">
    <property type="entry name" value="NAC-dom"/>
</dbReference>
<dbReference type="PANTHER" id="PTHR31719">
    <property type="entry name" value="NAC TRANSCRIPTION FACTOR 56"/>
    <property type="match status" value="1"/>
</dbReference>
<accession>A0AAP0S8W4</accession>
<evidence type="ECO:0000256" key="3">
    <source>
        <dbReference type="ARBA" id="ARBA00023125"/>
    </source>
</evidence>
<dbReference type="InterPro" id="IPR036093">
    <property type="entry name" value="NAC_dom_sf"/>
</dbReference>
<reference evidence="7 8" key="1">
    <citation type="journal article" date="2024" name="Plant J.">
        <title>Genome sequences and population genomics reveal climatic adaptation and genomic divergence between two closely related sweetgum species.</title>
        <authorList>
            <person name="Xu W.Q."/>
            <person name="Ren C.Q."/>
            <person name="Zhang X.Y."/>
            <person name="Comes H.P."/>
            <person name="Liu X.H."/>
            <person name="Li Y.G."/>
            <person name="Kettle C.J."/>
            <person name="Jalonen R."/>
            <person name="Gaisberger H."/>
            <person name="Ma Y.Z."/>
            <person name="Qiu Y.X."/>
        </authorList>
    </citation>
    <scope>NUCLEOTIDE SEQUENCE [LARGE SCALE GENOMIC DNA]</scope>
    <source>
        <strain evidence="7">Hangzhou</strain>
    </source>
</reference>
<keyword evidence="4" id="KW-0804">Transcription</keyword>
<sequence length="357" mass="40949">METKPNSNIQLLPGFRFHPSDEELIVHYLRNKATSSPVPASIIAEVDLYKCDPWELPKKALFGEDEWFFFTPRDRKYPNGARPNRATASGYWKATGTDKPILTSSGLKRIGVKKALVFYKGRPSKGVKTDWIMHEYRLLDTMIWNSKQKGSMRLDDWVLCRVWQRSSSNPRNNWEDRNGPSYEPAAYYSPKTDESCHSKNTDLNVEMVRNYLFNDCPLLPYIMASQDLPCIETASSISFQGSTIIEKTSVCENNLDTKNSQFSMSSYDSTLNPQKRKPIDEFLFQSFLPNRKKLSSRDCTEKEEVIVSVSNDETKTNFCGTNHSEGQSEGNSFLGDQWNSITQYQELNHLAFTEESD</sequence>
<gene>
    <name evidence="7" type="ORF">L1049_008083</name>
</gene>
<keyword evidence="8" id="KW-1185">Reference proteome</keyword>
<evidence type="ECO:0000256" key="5">
    <source>
        <dbReference type="ARBA" id="ARBA00023242"/>
    </source>
</evidence>
<dbReference type="Gene3D" id="2.170.150.80">
    <property type="entry name" value="NAC domain"/>
    <property type="match status" value="1"/>
</dbReference>
<comment type="caution">
    <text evidence="7">The sequence shown here is derived from an EMBL/GenBank/DDBJ whole genome shotgun (WGS) entry which is preliminary data.</text>
</comment>
<organism evidence="7 8">
    <name type="scientific">Liquidambar formosana</name>
    <name type="common">Formosan gum</name>
    <dbReference type="NCBI Taxonomy" id="63359"/>
    <lineage>
        <taxon>Eukaryota</taxon>
        <taxon>Viridiplantae</taxon>
        <taxon>Streptophyta</taxon>
        <taxon>Embryophyta</taxon>
        <taxon>Tracheophyta</taxon>
        <taxon>Spermatophyta</taxon>
        <taxon>Magnoliopsida</taxon>
        <taxon>eudicotyledons</taxon>
        <taxon>Gunneridae</taxon>
        <taxon>Pentapetalae</taxon>
        <taxon>Saxifragales</taxon>
        <taxon>Altingiaceae</taxon>
        <taxon>Liquidambar</taxon>
    </lineage>
</organism>
<dbReference type="Proteomes" id="UP001415857">
    <property type="component" value="Unassembled WGS sequence"/>
</dbReference>
<evidence type="ECO:0000256" key="1">
    <source>
        <dbReference type="ARBA" id="ARBA00004123"/>
    </source>
</evidence>
<keyword evidence="3" id="KW-0238">DNA-binding</keyword>
<keyword evidence="5" id="KW-0539">Nucleus</keyword>
<evidence type="ECO:0000256" key="4">
    <source>
        <dbReference type="ARBA" id="ARBA00023163"/>
    </source>
</evidence>
<dbReference type="GO" id="GO:0005634">
    <property type="term" value="C:nucleus"/>
    <property type="evidence" value="ECO:0007669"/>
    <property type="project" value="UniProtKB-SubCell"/>
</dbReference>
<protein>
    <recommendedName>
        <fullName evidence="6">NAC domain-containing protein</fullName>
    </recommendedName>
</protein>
<dbReference type="GO" id="GO:0006355">
    <property type="term" value="P:regulation of DNA-templated transcription"/>
    <property type="evidence" value="ECO:0007669"/>
    <property type="project" value="InterPro"/>
</dbReference>
<dbReference type="SUPFAM" id="SSF101941">
    <property type="entry name" value="NAC domain"/>
    <property type="match status" value="1"/>
</dbReference>
<evidence type="ECO:0000313" key="8">
    <source>
        <dbReference type="Proteomes" id="UP001415857"/>
    </source>
</evidence>
<dbReference type="Pfam" id="PF02365">
    <property type="entry name" value="NAM"/>
    <property type="match status" value="1"/>
</dbReference>
<dbReference type="GO" id="GO:0003677">
    <property type="term" value="F:DNA binding"/>
    <property type="evidence" value="ECO:0007669"/>
    <property type="project" value="UniProtKB-KW"/>
</dbReference>
<comment type="subcellular location">
    <subcellularLocation>
        <location evidence="1">Nucleus</location>
    </subcellularLocation>
</comment>
<keyword evidence="2" id="KW-0805">Transcription regulation</keyword>
<evidence type="ECO:0000256" key="2">
    <source>
        <dbReference type="ARBA" id="ARBA00023015"/>
    </source>
</evidence>
<evidence type="ECO:0000259" key="6">
    <source>
        <dbReference type="PROSITE" id="PS51005"/>
    </source>
</evidence>